<dbReference type="InterPro" id="IPR052159">
    <property type="entry name" value="Competence_DNA_uptake"/>
</dbReference>
<dbReference type="Proteomes" id="UP000256971">
    <property type="component" value="Chromosome"/>
</dbReference>
<dbReference type="InterPro" id="IPR036866">
    <property type="entry name" value="RibonucZ/Hydroxyglut_hydro"/>
</dbReference>
<dbReference type="InterPro" id="IPR001279">
    <property type="entry name" value="Metallo-B-lactamas"/>
</dbReference>
<evidence type="ECO:0000259" key="1">
    <source>
        <dbReference type="Pfam" id="PF00753"/>
    </source>
</evidence>
<dbReference type="Pfam" id="PF00753">
    <property type="entry name" value="Lactamase_B"/>
    <property type="match status" value="1"/>
</dbReference>
<proteinExistence type="predicted"/>
<dbReference type="EMBL" id="CP031555">
    <property type="protein sequence ID" value="AXO15332.1"/>
    <property type="molecule type" value="Genomic_DNA"/>
</dbReference>
<dbReference type="SUPFAM" id="SSF56281">
    <property type="entry name" value="Metallo-hydrolase/oxidoreductase"/>
    <property type="match status" value="1"/>
</dbReference>
<name>A0ABM6Y055_9PROT</name>
<dbReference type="Gene3D" id="3.60.15.10">
    <property type="entry name" value="Ribonuclease Z/Hydroxyacylglutathione hydrolase-like"/>
    <property type="match status" value="1"/>
</dbReference>
<dbReference type="PANTHER" id="PTHR30619:SF1">
    <property type="entry name" value="RECOMBINATION PROTEIN 2"/>
    <property type="match status" value="1"/>
</dbReference>
<dbReference type="PANTHER" id="PTHR30619">
    <property type="entry name" value="DNA INTERNALIZATION/COMPETENCE PROTEIN COMEC/REC2"/>
    <property type="match status" value="1"/>
</dbReference>
<dbReference type="RefSeq" id="WP_082923555.1">
    <property type="nucleotide sequence ID" value="NZ_CP031555.1"/>
</dbReference>
<protein>
    <submittedName>
        <fullName evidence="2">MBL fold metallo-hydrolase</fullName>
    </submittedName>
</protein>
<evidence type="ECO:0000313" key="2">
    <source>
        <dbReference type="EMBL" id="AXO15332.1"/>
    </source>
</evidence>
<accession>A0ABM6Y055</accession>
<evidence type="ECO:0000313" key="3">
    <source>
        <dbReference type="Proteomes" id="UP000256971"/>
    </source>
</evidence>
<reference evidence="2 3" key="1">
    <citation type="submission" date="2018-08" db="EMBL/GenBank/DDBJ databases">
        <title>Complete genome sequence of type strain Thalassospira indica MCCC 1A01103T, isolated from isolated from deep seawater of the Indian Ocean.</title>
        <authorList>
            <person name="Liu Y."/>
        </authorList>
    </citation>
    <scope>NUCLEOTIDE SEQUENCE [LARGE SCALE GENOMIC DNA]</scope>
    <source>
        <strain evidence="2 3">PB8BT</strain>
    </source>
</reference>
<organism evidence="2 3">
    <name type="scientific">Thalassospira indica</name>
    <dbReference type="NCBI Taxonomy" id="1891279"/>
    <lineage>
        <taxon>Bacteria</taxon>
        <taxon>Pseudomonadati</taxon>
        <taxon>Pseudomonadota</taxon>
        <taxon>Alphaproteobacteria</taxon>
        <taxon>Rhodospirillales</taxon>
        <taxon>Thalassospiraceae</taxon>
        <taxon>Thalassospira</taxon>
    </lineage>
</organism>
<sequence length="325" mass="36282">MADFCEIDFHHIGSKKSGDAISMRECIGEQTTIYVVDAGYQDTGKSMVENIREYYGRPTTIDHVVVSHPDGDHAGGIRSILESFEIGTLWMLRPWEYTQDLIQHFQSRNDVARLTNHLKSLYPNIAALEEIALERHIPIAEPFQGTQIGSFTVTSPTYDHFIDCVVNSKRTPESMQGIKSVADELGEVLKSIIAFVTAGWGAEKFSEEDTSTENEMSVVQYANILDKKVLLTADTGRKGLSDSIDFLKEIGVPLPGLDKFQIPHHGSRRNINSDLFDELVGPKLSDQPDESPRLFTALISASDEDKDHPRNVVIRAIHHRGGSFQ</sequence>
<feature type="domain" description="Metallo-beta-lactamase" evidence="1">
    <location>
        <begin position="32"/>
        <end position="269"/>
    </location>
</feature>
<keyword evidence="3" id="KW-1185">Reference proteome</keyword>
<gene>
    <name evidence="2" type="ORF">DY252_14710</name>
</gene>